<name>A0A6N2M3V7_SALVM</name>
<proteinExistence type="predicted"/>
<dbReference type="EMBL" id="CAADRP010001663">
    <property type="protein sequence ID" value="VFU47426.1"/>
    <property type="molecule type" value="Genomic_DNA"/>
</dbReference>
<accession>A0A6N2M3V7</accession>
<organism evidence="1">
    <name type="scientific">Salix viminalis</name>
    <name type="common">Common osier</name>
    <name type="synonym">Basket willow</name>
    <dbReference type="NCBI Taxonomy" id="40686"/>
    <lineage>
        <taxon>Eukaryota</taxon>
        <taxon>Viridiplantae</taxon>
        <taxon>Streptophyta</taxon>
        <taxon>Embryophyta</taxon>
        <taxon>Tracheophyta</taxon>
        <taxon>Spermatophyta</taxon>
        <taxon>Magnoliopsida</taxon>
        <taxon>eudicotyledons</taxon>
        <taxon>Gunneridae</taxon>
        <taxon>Pentapetalae</taxon>
        <taxon>rosids</taxon>
        <taxon>fabids</taxon>
        <taxon>Malpighiales</taxon>
        <taxon>Salicaceae</taxon>
        <taxon>Saliceae</taxon>
        <taxon>Salix</taxon>
    </lineage>
</organism>
<gene>
    <name evidence="1" type="ORF">SVIM_LOCUS304000</name>
</gene>
<reference evidence="1" key="1">
    <citation type="submission" date="2019-03" db="EMBL/GenBank/DDBJ databases">
        <authorList>
            <person name="Mank J."/>
            <person name="Almeida P."/>
        </authorList>
    </citation>
    <scope>NUCLEOTIDE SEQUENCE</scope>
    <source>
        <strain evidence="1">78183</strain>
    </source>
</reference>
<sequence length="66" mass="7779">MRCPLEFKTLRYLKDSSFAGMTNEFTQRLSQQESEIVRHVRILRYDGIYDPDDKGSYGAWVKRAFG</sequence>
<evidence type="ECO:0000313" key="1">
    <source>
        <dbReference type="EMBL" id="VFU47426.1"/>
    </source>
</evidence>
<dbReference type="AlphaFoldDB" id="A0A6N2M3V7"/>
<protein>
    <submittedName>
        <fullName evidence="1">Uncharacterized protein</fullName>
    </submittedName>
</protein>